<evidence type="ECO:0000313" key="2">
    <source>
        <dbReference type="Proteomes" id="UP000814140"/>
    </source>
</evidence>
<name>A0ACB8SVX3_9AGAM</name>
<sequence>MGLFHSKPSYDPARDIPDLTGKVVVVTGSNAGIGYHTADQLARRGGKVYLACRTESKAREAIASIERASPSLKGEDRLVWLPLDLSSIRSTKAAAEEVITKEKRLDILANNAGRLTDRYELNADGVELSVAVNHIGPYVFTTTLLPLLKRTAEEPGPDVRIVNVSSSTYNRVGQQTKFGSLEDFNESQSKPGNENTYRSKFKRYGKTKIMNILTRELQRRLDEEGVPITVIALHPGGVAIDGAHEKSPWYFAATSAEVAAARDKYKGQFLVPYGQLHTLQTNEAQDPVLAQTLWKATEKVVDGAAGR</sequence>
<dbReference type="Proteomes" id="UP000814140">
    <property type="component" value="Unassembled WGS sequence"/>
</dbReference>
<proteinExistence type="predicted"/>
<organism evidence="1 2">
    <name type="scientific">Artomyces pyxidatus</name>
    <dbReference type="NCBI Taxonomy" id="48021"/>
    <lineage>
        <taxon>Eukaryota</taxon>
        <taxon>Fungi</taxon>
        <taxon>Dikarya</taxon>
        <taxon>Basidiomycota</taxon>
        <taxon>Agaricomycotina</taxon>
        <taxon>Agaricomycetes</taxon>
        <taxon>Russulales</taxon>
        <taxon>Auriscalpiaceae</taxon>
        <taxon>Artomyces</taxon>
    </lineage>
</organism>
<dbReference type="EMBL" id="MU277222">
    <property type="protein sequence ID" value="KAI0060008.1"/>
    <property type="molecule type" value="Genomic_DNA"/>
</dbReference>
<protein>
    <submittedName>
        <fullName evidence="1">NAD-P-binding protein</fullName>
    </submittedName>
</protein>
<keyword evidence="2" id="KW-1185">Reference proteome</keyword>
<evidence type="ECO:0000313" key="1">
    <source>
        <dbReference type="EMBL" id="KAI0060008.1"/>
    </source>
</evidence>
<comment type="caution">
    <text evidence="1">The sequence shown here is derived from an EMBL/GenBank/DDBJ whole genome shotgun (WGS) entry which is preliminary data.</text>
</comment>
<accession>A0ACB8SVX3</accession>
<reference evidence="1" key="1">
    <citation type="submission" date="2021-03" db="EMBL/GenBank/DDBJ databases">
        <authorList>
            <consortium name="DOE Joint Genome Institute"/>
            <person name="Ahrendt S."/>
            <person name="Looney B.P."/>
            <person name="Miyauchi S."/>
            <person name="Morin E."/>
            <person name="Drula E."/>
            <person name="Courty P.E."/>
            <person name="Chicoki N."/>
            <person name="Fauchery L."/>
            <person name="Kohler A."/>
            <person name="Kuo A."/>
            <person name="Labutti K."/>
            <person name="Pangilinan J."/>
            <person name="Lipzen A."/>
            <person name="Riley R."/>
            <person name="Andreopoulos W."/>
            <person name="He G."/>
            <person name="Johnson J."/>
            <person name="Barry K.W."/>
            <person name="Grigoriev I.V."/>
            <person name="Nagy L."/>
            <person name="Hibbett D."/>
            <person name="Henrissat B."/>
            <person name="Matheny P.B."/>
            <person name="Labbe J."/>
            <person name="Martin F."/>
        </authorList>
    </citation>
    <scope>NUCLEOTIDE SEQUENCE</scope>
    <source>
        <strain evidence="1">HHB10654</strain>
    </source>
</reference>
<gene>
    <name evidence="1" type="ORF">BV25DRAFT_1908591</name>
</gene>
<reference evidence="1" key="2">
    <citation type="journal article" date="2022" name="New Phytol.">
        <title>Evolutionary transition to the ectomycorrhizal habit in the genomes of a hyperdiverse lineage of mushroom-forming fungi.</title>
        <authorList>
            <person name="Looney B."/>
            <person name="Miyauchi S."/>
            <person name="Morin E."/>
            <person name="Drula E."/>
            <person name="Courty P.E."/>
            <person name="Kohler A."/>
            <person name="Kuo A."/>
            <person name="LaButti K."/>
            <person name="Pangilinan J."/>
            <person name="Lipzen A."/>
            <person name="Riley R."/>
            <person name="Andreopoulos W."/>
            <person name="He G."/>
            <person name="Johnson J."/>
            <person name="Nolan M."/>
            <person name="Tritt A."/>
            <person name="Barry K.W."/>
            <person name="Grigoriev I.V."/>
            <person name="Nagy L.G."/>
            <person name="Hibbett D."/>
            <person name="Henrissat B."/>
            <person name="Matheny P.B."/>
            <person name="Labbe J."/>
            <person name="Martin F.M."/>
        </authorList>
    </citation>
    <scope>NUCLEOTIDE SEQUENCE</scope>
    <source>
        <strain evidence="1">HHB10654</strain>
    </source>
</reference>